<dbReference type="EMBL" id="CP001997">
    <property type="protein sequence ID" value="ADE56559.1"/>
    <property type="molecule type" value="Genomic_DNA"/>
</dbReference>
<gene>
    <name evidence="2" type="ordered locus">Amico_0417</name>
</gene>
<dbReference type="KEGG" id="aco:Amico_0417"/>
<dbReference type="AlphaFoldDB" id="D5EDC7"/>
<evidence type="ECO:0000256" key="1">
    <source>
        <dbReference type="SAM" id="MobiDB-lite"/>
    </source>
</evidence>
<evidence type="ECO:0000313" key="3">
    <source>
        <dbReference type="Proteomes" id="UP000002366"/>
    </source>
</evidence>
<accession>D5EDC7</accession>
<protein>
    <submittedName>
        <fullName evidence="2">Uncharacterized protein</fullName>
    </submittedName>
</protein>
<feature type="compositionally biased region" description="Basic and acidic residues" evidence="1">
    <location>
        <begin position="1"/>
        <end position="11"/>
    </location>
</feature>
<dbReference type="HOGENOM" id="CLU_3228721_0_0_0"/>
<reference evidence="2 3" key="1">
    <citation type="journal article" date="2010" name="Stand. Genomic Sci.">
        <title>Complete genome sequence of Aminobacterium colombiense type strain (ALA-1).</title>
        <authorList>
            <person name="Chertkov O."/>
            <person name="Sikorski J."/>
            <person name="Brambilla E."/>
            <person name="Lapidus A."/>
            <person name="Copeland A."/>
            <person name="Glavina Del Rio T."/>
            <person name="Nolan M."/>
            <person name="Lucas S."/>
            <person name="Tice H."/>
            <person name="Cheng J.F."/>
            <person name="Han C."/>
            <person name="Detter J.C."/>
            <person name="Bruce D."/>
            <person name="Tapia R."/>
            <person name="Goodwin L."/>
            <person name="Pitluck S."/>
            <person name="Liolios K."/>
            <person name="Ivanova N."/>
            <person name="Mavromatis K."/>
            <person name="Ovchinnikova G."/>
            <person name="Pati A."/>
            <person name="Chen A."/>
            <person name="Palaniappan K."/>
            <person name="Land M."/>
            <person name="Hauser L."/>
            <person name="Chang Y.J."/>
            <person name="Jeffries C.D."/>
            <person name="Spring S."/>
            <person name="Rohde M."/>
            <person name="Goker M."/>
            <person name="Bristow J."/>
            <person name="Eisen J.A."/>
            <person name="Markowitz V."/>
            <person name="Hugenholtz P."/>
            <person name="Kyrpides N.C."/>
            <person name="Klenk H.P."/>
        </authorList>
    </citation>
    <scope>NUCLEOTIDE SEQUENCE [LARGE SCALE GENOMIC DNA]</scope>
    <source>
        <strain evidence="3">DSM 12261 / ALA-1</strain>
    </source>
</reference>
<sequence>MEMKKAKESSKSIRAKHLNDQSDSFSNEMSDLNQELYRCRYDS</sequence>
<organism evidence="2 3">
    <name type="scientific">Aminobacterium colombiense (strain DSM 12261 / ALA-1)</name>
    <dbReference type="NCBI Taxonomy" id="572547"/>
    <lineage>
        <taxon>Bacteria</taxon>
        <taxon>Thermotogati</taxon>
        <taxon>Synergistota</taxon>
        <taxon>Synergistia</taxon>
        <taxon>Synergistales</taxon>
        <taxon>Aminobacteriaceae</taxon>
        <taxon>Aminobacterium</taxon>
    </lineage>
</organism>
<dbReference type="Proteomes" id="UP000002366">
    <property type="component" value="Chromosome"/>
</dbReference>
<proteinExistence type="predicted"/>
<keyword evidence="3" id="KW-1185">Reference proteome</keyword>
<dbReference type="STRING" id="572547.Amico_0417"/>
<feature type="region of interest" description="Disordered" evidence="1">
    <location>
        <begin position="1"/>
        <end position="29"/>
    </location>
</feature>
<evidence type="ECO:0000313" key="2">
    <source>
        <dbReference type="EMBL" id="ADE56559.1"/>
    </source>
</evidence>
<name>D5EDC7_AMICL</name>